<dbReference type="FunFam" id="2.60.40.10:FF:001593">
    <property type="entry name" value="Isoamylase 1, chloroplastic"/>
    <property type="match status" value="1"/>
</dbReference>
<dbReference type="InterPro" id="IPR004193">
    <property type="entry name" value="Glyco_hydro_13_N"/>
</dbReference>
<keyword evidence="2" id="KW-0812">Transmembrane</keyword>
<organism evidence="4 5">
    <name type="scientific">Kingdonia uniflora</name>
    <dbReference type="NCBI Taxonomy" id="39325"/>
    <lineage>
        <taxon>Eukaryota</taxon>
        <taxon>Viridiplantae</taxon>
        <taxon>Streptophyta</taxon>
        <taxon>Embryophyta</taxon>
        <taxon>Tracheophyta</taxon>
        <taxon>Spermatophyta</taxon>
        <taxon>Magnoliopsida</taxon>
        <taxon>Ranunculales</taxon>
        <taxon>Circaeasteraceae</taxon>
        <taxon>Kingdonia</taxon>
    </lineage>
</organism>
<feature type="domain" description="Glycoside hydrolase family 13 N-terminal" evidence="3">
    <location>
        <begin position="94"/>
        <end position="188"/>
    </location>
</feature>
<keyword evidence="5" id="KW-1185">Reference proteome</keyword>
<evidence type="ECO:0000259" key="3">
    <source>
        <dbReference type="Pfam" id="PF02922"/>
    </source>
</evidence>
<evidence type="ECO:0000256" key="1">
    <source>
        <dbReference type="ARBA" id="ARBA00008061"/>
    </source>
</evidence>
<dbReference type="PANTHER" id="PTHR43002">
    <property type="entry name" value="GLYCOGEN DEBRANCHING ENZYME"/>
    <property type="match status" value="1"/>
</dbReference>
<dbReference type="InterPro" id="IPR044505">
    <property type="entry name" value="GlgX_Isoamylase_N_E_set"/>
</dbReference>
<dbReference type="GO" id="GO:0004553">
    <property type="term" value="F:hydrolase activity, hydrolyzing O-glycosyl compounds"/>
    <property type="evidence" value="ECO:0007669"/>
    <property type="project" value="InterPro"/>
</dbReference>
<gene>
    <name evidence="4" type="ORF">GIB67_027948</name>
</gene>
<name>A0A7J7LGW0_9MAGN</name>
<comment type="caution">
    <text evidence="4">The sequence shown here is derived from an EMBL/GenBank/DDBJ whole genome shotgun (WGS) entry which is preliminary data.</text>
</comment>
<dbReference type="Gene3D" id="2.60.40.10">
    <property type="entry name" value="Immunoglobulins"/>
    <property type="match status" value="1"/>
</dbReference>
<proteinExistence type="inferred from homology"/>
<evidence type="ECO:0000313" key="4">
    <source>
        <dbReference type="EMBL" id="KAF6141770.1"/>
    </source>
</evidence>
<dbReference type="Proteomes" id="UP000541444">
    <property type="component" value="Unassembled WGS sequence"/>
</dbReference>
<keyword evidence="2" id="KW-1133">Transmembrane helix</keyword>
<dbReference type="InterPro" id="IPR013783">
    <property type="entry name" value="Ig-like_fold"/>
</dbReference>
<evidence type="ECO:0000256" key="2">
    <source>
        <dbReference type="SAM" id="Phobius"/>
    </source>
</evidence>
<sequence>MEIANIPSSLISTNCTTSCKSTRRNLQFHCKLQKKCCRFRMGMSDGDKGVIATKSFAVRAIDGGEGGAEGVETAVVEKPKLRKRVEVFAGSPTPFGSTAVDGGVNFAIYSSGAVLATLCLFSVSDLQEKKVTAQINLDPSKNKTGDVWHVFLKGDLGDMLYGYKFDGKFSPEEGCYYDSSRILLDPYAKAAISRGEYGSIGPEDNCWPQMAGMIPSSDEEKACFIISPHCYFWVINIIASIPFRLFFLLVSTSRKHKMISLI</sequence>
<accession>A0A7J7LGW0</accession>
<dbReference type="CDD" id="cd02856">
    <property type="entry name" value="E_set_GDE_Isoamylase_N"/>
    <property type="match status" value="1"/>
</dbReference>
<dbReference type="AlphaFoldDB" id="A0A7J7LGW0"/>
<reference evidence="4 5" key="1">
    <citation type="journal article" date="2020" name="IScience">
        <title>Genome Sequencing of the Endangered Kingdonia uniflora (Circaeasteraceae, Ranunculales) Reveals Potential Mechanisms of Evolutionary Specialization.</title>
        <authorList>
            <person name="Sun Y."/>
            <person name="Deng T."/>
            <person name="Zhang A."/>
            <person name="Moore M.J."/>
            <person name="Landis J.B."/>
            <person name="Lin N."/>
            <person name="Zhang H."/>
            <person name="Zhang X."/>
            <person name="Huang J."/>
            <person name="Zhang X."/>
            <person name="Sun H."/>
            <person name="Wang H."/>
        </authorList>
    </citation>
    <scope>NUCLEOTIDE SEQUENCE [LARGE SCALE GENOMIC DNA]</scope>
    <source>
        <strain evidence="4">TB1705</strain>
        <tissue evidence="4">Leaf</tissue>
    </source>
</reference>
<keyword evidence="2" id="KW-0472">Membrane</keyword>
<feature type="transmembrane region" description="Helical" evidence="2">
    <location>
        <begin position="231"/>
        <end position="250"/>
    </location>
</feature>
<dbReference type="InterPro" id="IPR014756">
    <property type="entry name" value="Ig_E-set"/>
</dbReference>
<comment type="similarity">
    <text evidence="1">Belongs to the glycosyl hydrolase 13 family.</text>
</comment>
<dbReference type="EMBL" id="JACGCM010002299">
    <property type="protein sequence ID" value="KAF6141770.1"/>
    <property type="molecule type" value="Genomic_DNA"/>
</dbReference>
<evidence type="ECO:0000313" key="5">
    <source>
        <dbReference type="Proteomes" id="UP000541444"/>
    </source>
</evidence>
<dbReference type="Pfam" id="PF02922">
    <property type="entry name" value="CBM_48"/>
    <property type="match status" value="1"/>
</dbReference>
<dbReference type="OrthoDB" id="204980at2759"/>
<protein>
    <recommendedName>
        <fullName evidence="3">Glycoside hydrolase family 13 N-terminal domain-containing protein</fullName>
    </recommendedName>
</protein>
<dbReference type="GO" id="GO:0005975">
    <property type="term" value="P:carbohydrate metabolic process"/>
    <property type="evidence" value="ECO:0007669"/>
    <property type="project" value="InterPro"/>
</dbReference>
<dbReference type="SUPFAM" id="SSF81296">
    <property type="entry name" value="E set domains"/>
    <property type="match status" value="1"/>
</dbReference>